<reference evidence="3" key="1">
    <citation type="submission" date="2016-10" db="EMBL/GenBank/DDBJ databases">
        <authorList>
            <person name="Varghese N."/>
            <person name="Submissions S."/>
        </authorList>
    </citation>
    <scope>NUCLEOTIDE SEQUENCE [LARGE SCALE GENOMIC DNA]</scope>
    <source>
        <strain evidence="3">CGMCC 1.10119</strain>
    </source>
</reference>
<dbReference type="OrthoDB" id="103507at2157"/>
<feature type="transmembrane region" description="Helical" evidence="1">
    <location>
        <begin position="58"/>
        <end position="79"/>
    </location>
</feature>
<keyword evidence="1" id="KW-0472">Membrane</keyword>
<keyword evidence="3" id="KW-1185">Reference proteome</keyword>
<evidence type="ECO:0000256" key="1">
    <source>
        <dbReference type="SAM" id="Phobius"/>
    </source>
</evidence>
<feature type="transmembrane region" description="Helical" evidence="1">
    <location>
        <begin position="114"/>
        <end position="133"/>
    </location>
</feature>
<dbReference type="EMBL" id="FNHL01000001">
    <property type="protein sequence ID" value="SDM21825.1"/>
    <property type="molecule type" value="Genomic_DNA"/>
</dbReference>
<feature type="transmembrane region" description="Helical" evidence="1">
    <location>
        <begin position="145"/>
        <end position="163"/>
    </location>
</feature>
<protein>
    <submittedName>
        <fullName evidence="2">Hypothetical membrane protein</fullName>
    </submittedName>
</protein>
<organism evidence="2 3">
    <name type="scientific">Halogranum gelatinilyticum</name>
    <dbReference type="NCBI Taxonomy" id="660521"/>
    <lineage>
        <taxon>Archaea</taxon>
        <taxon>Methanobacteriati</taxon>
        <taxon>Methanobacteriota</taxon>
        <taxon>Stenosarchaea group</taxon>
        <taxon>Halobacteria</taxon>
        <taxon>Halobacteriales</taxon>
        <taxon>Haloferacaceae</taxon>
    </lineage>
</organism>
<evidence type="ECO:0000313" key="3">
    <source>
        <dbReference type="Proteomes" id="UP000199451"/>
    </source>
</evidence>
<feature type="transmembrane region" description="Helical" evidence="1">
    <location>
        <begin position="175"/>
        <end position="193"/>
    </location>
</feature>
<dbReference type="Proteomes" id="UP000199451">
    <property type="component" value="Unassembled WGS sequence"/>
</dbReference>
<dbReference type="RefSeq" id="WP_211603156.1">
    <property type="nucleotide sequence ID" value="NZ_FNHL01000001.1"/>
</dbReference>
<dbReference type="InterPro" id="IPR009339">
    <property type="entry name" value="DUF998"/>
</dbReference>
<dbReference type="AlphaFoldDB" id="A0A1G9RHB8"/>
<evidence type="ECO:0000313" key="2">
    <source>
        <dbReference type="EMBL" id="SDM21825.1"/>
    </source>
</evidence>
<proteinExistence type="predicted"/>
<dbReference type="PANTHER" id="PTHR42241:SF2">
    <property type="entry name" value="HYPOTHETICAL MEMBRANE PROTEIN, CONSERVED, DUF998 FAMILY"/>
    <property type="match status" value="1"/>
</dbReference>
<keyword evidence="1" id="KW-1133">Transmembrane helix</keyword>
<dbReference type="PANTHER" id="PTHR42241">
    <property type="entry name" value="HYPOTHETICAL MEMBRANE PROTEIN, CONSERVED, DUF998 FAMILY"/>
    <property type="match status" value="1"/>
</dbReference>
<gene>
    <name evidence="2" type="ORF">SAMN04487949_1312</name>
</gene>
<keyword evidence="1" id="KW-0812">Transmembrane</keyword>
<sequence length="198" mass="20126">MSHLTADADERGPAVARAVGSLAPVVTLGAIFLAILVSDSFTWATSALSDLGVVSETALVFNGGLVAGGLLGLAYSYALWRAAADLLARATAATVALAVVLMGLVGVFVSGHPLHFPVALGFYLLVTVSLVLDGAGRWSQSVGKLSAALGVAHLAGWVVWVVGPRFGTGLAVPETVGAFVFAAWVLFLSPVALGRELS</sequence>
<name>A0A1G9RHB8_9EURY</name>
<feature type="transmembrane region" description="Helical" evidence="1">
    <location>
        <begin position="21"/>
        <end position="38"/>
    </location>
</feature>
<dbReference type="Pfam" id="PF06197">
    <property type="entry name" value="DUF998"/>
    <property type="match status" value="1"/>
</dbReference>
<feature type="transmembrane region" description="Helical" evidence="1">
    <location>
        <begin position="86"/>
        <end position="108"/>
    </location>
</feature>
<accession>A0A1G9RHB8</accession>